<feature type="compositionally biased region" description="Gly residues" evidence="1">
    <location>
        <begin position="1"/>
        <end position="71"/>
    </location>
</feature>
<comment type="caution">
    <text evidence="2">The sequence shown here is derived from an EMBL/GenBank/DDBJ whole genome shotgun (WGS) entry which is preliminary data.</text>
</comment>
<name>K0RVM8_THAOC</name>
<keyword evidence="3" id="KW-1185">Reference proteome</keyword>
<organism evidence="2 3">
    <name type="scientific">Thalassiosira oceanica</name>
    <name type="common">Marine diatom</name>
    <dbReference type="NCBI Taxonomy" id="159749"/>
    <lineage>
        <taxon>Eukaryota</taxon>
        <taxon>Sar</taxon>
        <taxon>Stramenopiles</taxon>
        <taxon>Ochrophyta</taxon>
        <taxon>Bacillariophyta</taxon>
        <taxon>Coscinodiscophyceae</taxon>
        <taxon>Thalassiosirophycidae</taxon>
        <taxon>Thalassiosirales</taxon>
        <taxon>Thalassiosiraceae</taxon>
        <taxon>Thalassiosira</taxon>
    </lineage>
</organism>
<evidence type="ECO:0000313" key="3">
    <source>
        <dbReference type="Proteomes" id="UP000266841"/>
    </source>
</evidence>
<proteinExistence type="predicted"/>
<dbReference type="AlphaFoldDB" id="K0RVM8"/>
<feature type="non-terminal residue" evidence="2">
    <location>
        <position position="1"/>
    </location>
</feature>
<feature type="compositionally biased region" description="Acidic residues" evidence="1">
    <location>
        <begin position="75"/>
        <end position="90"/>
    </location>
</feature>
<dbReference type="EMBL" id="AGNL01026793">
    <property type="protein sequence ID" value="EJK57883.1"/>
    <property type="molecule type" value="Genomic_DNA"/>
</dbReference>
<gene>
    <name evidence="2" type="ORF">THAOC_22034</name>
</gene>
<sequence length="151" mass="15269">RGPPGGRGFVGRGGPGGRGGRGRGGPGGRGRGPGGGRGGGPPKGRGGRGLFKGQGGRGRGPGGRGFKGRGGPEVEVGEEADEAALVDEAEREVGAAARERGKSEAGIRCLEPGHDQPAIVLLPLYKNYIRSRPRGHPRTLDQKSEASVIPL</sequence>
<evidence type="ECO:0000256" key="1">
    <source>
        <dbReference type="SAM" id="MobiDB-lite"/>
    </source>
</evidence>
<evidence type="ECO:0000313" key="2">
    <source>
        <dbReference type="EMBL" id="EJK57883.1"/>
    </source>
</evidence>
<feature type="region of interest" description="Disordered" evidence="1">
    <location>
        <begin position="131"/>
        <end position="151"/>
    </location>
</feature>
<feature type="region of interest" description="Disordered" evidence="1">
    <location>
        <begin position="1"/>
        <end position="111"/>
    </location>
</feature>
<protein>
    <submittedName>
        <fullName evidence="2">Uncharacterized protein</fullName>
    </submittedName>
</protein>
<feature type="compositionally biased region" description="Basic and acidic residues" evidence="1">
    <location>
        <begin position="91"/>
        <end position="105"/>
    </location>
</feature>
<dbReference type="Proteomes" id="UP000266841">
    <property type="component" value="Unassembled WGS sequence"/>
</dbReference>
<reference evidence="2 3" key="1">
    <citation type="journal article" date="2012" name="Genome Biol.">
        <title>Genome and low-iron response of an oceanic diatom adapted to chronic iron limitation.</title>
        <authorList>
            <person name="Lommer M."/>
            <person name="Specht M."/>
            <person name="Roy A.S."/>
            <person name="Kraemer L."/>
            <person name="Andreson R."/>
            <person name="Gutowska M.A."/>
            <person name="Wolf J."/>
            <person name="Bergner S.V."/>
            <person name="Schilhabel M.B."/>
            <person name="Klostermeier U.C."/>
            <person name="Beiko R.G."/>
            <person name="Rosenstiel P."/>
            <person name="Hippler M."/>
            <person name="Laroche J."/>
        </authorList>
    </citation>
    <scope>NUCLEOTIDE SEQUENCE [LARGE SCALE GENOMIC DNA]</scope>
    <source>
        <strain evidence="2 3">CCMP1005</strain>
    </source>
</reference>
<accession>K0RVM8</accession>